<dbReference type="InParanoid" id="A0A1D2VHF6"/>
<dbReference type="GO" id="GO:0030133">
    <property type="term" value="C:transport vesicle"/>
    <property type="evidence" value="ECO:0007669"/>
    <property type="project" value="UniProtKB-SubCell"/>
</dbReference>
<organism evidence="6 7">
    <name type="scientific">Ascoidea rubescens DSM 1968</name>
    <dbReference type="NCBI Taxonomy" id="1344418"/>
    <lineage>
        <taxon>Eukaryota</taxon>
        <taxon>Fungi</taxon>
        <taxon>Dikarya</taxon>
        <taxon>Ascomycota</taxon>
        <taxon>Saccharomycotina</taxon>
        <taxon>Saccharomycetes</taxon>
        <taxon>Ascoideaceae</taxon>
        <taxon>Ascoidea</taxon>
    </lineage>
</organism>
<feature type="region of interest" description="Disordered" evidence="4">
    <location>
        <begin position="176"/>
        <end position="213"/>
    </location>
</feature>
<comment type="subcellular location">
    <subcellularLocation>
        <location evidence="1">Cytoplasmic vesicle</location>
        <location evidence="1">Secretory vesicle</location>
    </subcellularLocation>
</comment>
<sequence>MSLEPKPEKYSLRKSRAPVGDWKQFASSNLENISTSNRLPSSTSIQQHLHTKSSSVNHNSNNSASDNNRAQTAVKDEKITKLVQRRLSMKYQVNDYNFNDIVKQQNNIIKNNNLSNDPNILIDSGIPALPSNSNQLISINKTRQNALQSNTTHHKQSSSLTIDYNPFGYNSTSVSQLANSANKTPSHSRKSSREFAHQRQLSSPRLHKKDSPSHNLLVNLSSKNFDPDLFIIKNLKNSNAVQIENFNNNLINLNTKLDNDIKSNLINSFEKILIVNKNFNTIQFNLKFLKSNFNALNAILSQMNDSSLARIQIEDEISKQNNLNNANTDNFHPNNSVNSNLSLQKSASLSTRRNKRDRSSVMFLEKKWSNELTSLFKNVEGSQRLILNSINNNNILNPSNYNNVNNIYNNKHLLTFSKNWLELNNATYKPVKSSYFYLLNDSLLIASNKKKLSNLSINDNTAQNNTDQNNNKNNDNNNNNIGNTINEDQFNSDFDMNNNGKFNFYNSQSLIADQCWPLREIQLIELNPNDDNINSNNKTKTINFKYRSLSYIYQTNDLNQYYRFTSLFKNAKIKLNSITEQESIKQKKINDSIAILSSSSNPISSSSSSSSTNLTLSNSNNGNIINNNNGSSTFNTKFNGSSLILNQNNKNSRRKSAYLQDLSIRIHSRSFSNSNVNFENSEEDLSQANNPTKANTAMSNYEINNELEGIINEIKRIDNLIDELDVNIAHHKFNDSVNLINDLKSSLNNNCEKNLNKLINNNIKNEANNNTGSNGGTTNNNNNLSQSNINSIEEYLILIQVLKLKINERLDQLINDILYEINNQINFSNSFSSNLNSNSIKNLIIQLKNLKLINKAQISLLNAKSSLIAKLIKKIEINGDLIDYINQMTIIRFQNIKLSILLFKDCFPELEYQSLIVNWSIKEIKLHFDLLQRQLFDIKILNDKENDRLYIYETKLQISELKKVGLDVEFLMNDFYILLKKQNQ</sequence>
<feature type="region of interest" description="Disordered" evidence="4">
    <location>
        <begin position="324"/>
        <end position="349"/>
    </location>
</feature>
<feature type="region of interest" description="Disordered" evidence="4">
    <location>
        <begin position="458"/>
        <end position="492"/>
    </location>
</feature>
<dbReference type="InterPro" id="IPR042560">
    <property type="entry name" value="Exo84_C_2"/>
</dbReference>
<reference evidence="7" key="1">
    <citation type="submission" date="2016-05" db="EMBL/GenBank/DDBJ databases">
        <title>Comparative genomics of biotechnologically important yeasts.</title>
        <authorList>
            <consortium name="DOE Joint Genome Institute"/>
            <person name="Riley R."/>
            <person name="Haridas S."/>
            <person name="Wolfe K.H."/>
            <person name="Lopes M.R."/>
            <person name="Hittinger C.T."/>
            <person name="Goker M."/>
            <person name="Salamov A."/>
            <person name="Wisecaver J."/>
            <person name="Long T.M."/>
            <person name="Aerts A.L."/>
            <person name="Barry K."/>
            <person name="Choi C."/>
            <person name="Clum A."/>
            <person name="Coughlan A.Y."/>
            <person name="Deshpande S."/>
            <person name="Douglass A.P."/>
            <person name="Hanson S.J."/>
            <person name="Klenk H.-P."/>
            <person name="Labutti K."/>
            <person name="Lapidus A."/>
            <person name="Lindquist E."/>
            <person name="Lipzen A."/>
            <person name="Meier-Kolthoff J.P."/>
            <person name="Ohm R.A."/>
            <person name="Otillar R.P."/>
            <person name="Pangilinan J."/>
            <person name="Peng Y."/>
            <person name="Rokas A."/>
            <person name="Rosa C.A."/>
            <person name="Scheuner C."/>
            <person name="Sibirny A.A."/>
            <person name="Slot J.C."/>
            <person name="Stielow J.B."/>
            <person name="Sun H."/>
            <person name="Kurtzman C.P."/>
            <person name="Blackwell M."/>
            <person name="Grigoriev I.V."/>
            <person name="Jeffries T.W."/>
        </authorList>
    </citation>
    <scope>NUCLEOTIDE SEQUENCE [LARGE SCALE GENOMIC DNA]</scope>
    <source>
        <strain evidence="7">DSM 1968</strain>
    </source>
</reference>
<name>A0A1D2VHF6_9ASCO</name>
<feature type="compositionally biased region" description="Polar residues" evidence="4">
    <location>
        <begin position="33"/>
        <end position="48"/>
    </location>
</feature>
<protein>
    <recommendedName>
        <fullName evidence="2">Exocyst complex component EXO84</fullName>
    </recommendedName>
</protein>
<evidence type="ECO:0000313" key="7">
    <source>
        <dbReference type="Proteomes" id="UP000095038"/>
    </source>
</evidence>
<dbReference type="InterPro" id="IPR011993">
    <property type="entry name" value="PH-like_dom_sf"/>
</dbReference>
<accession>A0A1D2VHF6</accession>
<evidence type="ECO:0000259" key="5">
    <source>
        <dbReference type="Pfam" id="PF16528"/>
    </source>
</evidence>
<dbReference type="GeneID" id="30965413"/>
<keyword evidence="3" id="KW-0175">Coiled coil</keyword>
<evidence type="ECO:0000256" key="3">
    <source>
        <dbReference type="SAM" id="Coils"/>
    </source>
</evidence>
<proteinExistence type="predicted"/>
<dbReference type="Proteomes" id="UP000095038">
    <property type="component" value="Unassembled WGS sequence"/>
</dbReference>
<dbReference type="STRING" id="1344418.A0A1D2VHF6"/>
<feature type="compositionally biased region" description="Low complexity" evidence="4">
    <location>
        <begin position="458"/>
        <end position="486"/>
    </location>
</feature>
<dbReference type="InterPro" id="IPR032403">
    <property type="entry name" value="Exo84_C"/>
</dbReference>
<feature type="coiled-coil region" evidence="3">
    <location>
        <begin position="707"/>
        <end position="768"/>
    </location>
</feature>
<dbReference type="RefSeq" id="XP_020047408.1">
    <property type="nucleotide sequence ID" value="XM_020191777.1"/>
</dbReference>
<feature type="region of interest" description="Disordered" evidence="4">
    <location>
        <begin position="33"/>
        <end position="73"/>
    </location>
</feature>
<evidence type="ECO:0000313" key="6">
    <source>
        <dbReference type="EMBL" id="ODV61101.1"/>
    </source>
</evidence>
<feature type="compositionally biased region" description="Polar residues" evidence="4">
    <location>
        <begin position="176"/>
        <end position="185"/>
    </location>
</feature>
<dbReference type="SUPFAM" id="SSF74788">
    <property type="entry name" value="Cullin repeat-like"/>
    <property type="match status" value="1"/>
</dbReference>
<dbReference type="AlphaFoldDB" id="A0A1D2VHF6"/>
<dbReference type="FunCoup" id="A0A1D2VHF6">
    <property type="interactions" value="179"/>
</dbReference>
<keyword evidence="7" id="KW-1185">Reference proteome</keyword>
<dbReference type="Gene3D" id="1.20.58.1220">
    <property type="entry name" value="Exo84p, C-terminal helical domain"/>
    <property type="match status" value="1"/>
</dbReference>
<evidence type="ECO:0000256" key="4">
    <source>
        <dbReference type="SAM" id="MobiDB-lite"/>
    </source>
</evidence>
<dbReference type="EMBL" id="KV454480">
    <property type="protein sequence ID" value="ODV61101.1"/>
    <property type="molecule type" value="Genomic_DNA"/>
</dbReference>
<dbReference type="Pfam" id="PF25345">
    <property type="entry name" value="PH_EXO84"/>
    <property type="match status" value="2"/>
</dbReference>
<feature type="domain" description="Exocyst component Exo84 C-terminal" evidence="5">
    <location>
        <begin position="787"/>
        <end position="968"/>
    </location>
</feature>
<dbReference type="InterPro" id="IPR016159">
    <property type="entry name" value="Cullin_repeat-like_dom_sf"/>
</dbReference>
<dbReference type="OrthoDB" id="642193at2759"/>
<dbReference type="Gene3D" id="2.30.29.30">
    <property type="entry name" value="Pleckstrin-homology domain (PH domain)/Phosphotyrosine-binding domain (PTB)"/>
    <property type="match status" value="1"/>
</dbReference>
<dbReference type="Gene3D" id="1.20.58.1210">
    <property type="entry name" value="Exo84p, N-terminal helical domain"/>
    <property type="match status" value="1"/>
</dbReference>
<evidence type="ECO:0000256" key="2">
    <source>
        <dbReference type="ARBA" id="ARBA00021269"/>
    </source>
</evidence>
<gene>
    <name evidence="6" type="ORF">ASCRUDRAFT_70324</name>
</gene>
<feature type="compositionally biased region" description="Low complexity" evidence="4">
    <location>
        <begin position="53"/>
        <end position="68"/>
    </location>
</feature>
<evidence type="ECO:0000256" key="1">
    <source>
        <dbReference type="ARBA" id="ARBA00004398"/>
    </source>
</evidence>
<dbReference type="Pfam" id="PF16528">
    <property type="entry name" value="Exo84_C"/>
    <property type="match status" value="1"/>
</dbReference>
<dbReference type="InterPro" id="IPR042561">
    <property type="entry name" value="Exo84_C_1"/>
</dbReference>